<proteinExistence type="predicted"/>
<sequence>MSALFSANKRVVSGMRASGKLHLGHYHGVLKNWIKLQHQYDCYFLLLTGMG</sequence>
<dbReference type="InterPro" id="IPR002305">
    <property type="entry name" value="aa-tRNA-synth_Ic"/>
</dbReference>
<evidence type="ECO:0000313" key="7">
    <source>
        <dbReference type="Proteomes" id="UP000018838"/>
    </source>
</evidence>
<dbReference type="STRING" id="1268635.Loa_01768"/>
<evidence type="ECO:0000313" key="6">
    <source>
        <dbReference type="EMBL" id="AHE67315.1"/>
    </source>
</evidence>
<evidence type="ECO:0000256" key="5">
    <source>
        <dbReference type="ARBA" id="ARBA00023146"/>
    </source>
</evidence>
<dbReference type="Proteomes" id="UP000018838">
    <property type="component" value="Chromosome"/>
</dbReference>
<evidence type="ECO:0000256" key="2">
    <source>
        <dbReference type="ARBA" id="ARBA00022741"/>
    </source>
</evidence>
<evidence type="ECO:0000256" key="1">
    <source>
        <dbReference type="ARBA" id="ARBA00022598"/>
    </source>
</evidence>
<name>W0BBV7_9GAMM</name>
<organism evidence="6 7">
    <name type="scientific">Legionella oakridgensis ATCC 33761 = DSM 21215</name>
    <dbReference type="NCBI Taxonomy" id="1268635"/>
    <lineage>
        <taxon>Bacteria</taxon>
        <taxon>Pseudomonadati</taxon>
        <taxon>Pseudomonadota</taxon>
        <taxon>Gammaproteobacteria</taxon>
        <taxon>Legionellales</taxon>
        <taxon>Legionellaceae</taxon>
        <taxon>Legionella</taxon>
    </lineage>
</organism>
<dbReference type="KEGG" id="lok:Loa_01768"/>
<dbReference type="GO" id="GO:0006418">
    <property type="term" value="P:tRNA aminoacylation for protein translation"/>
    <property type="evidence" value="ECO:0007669"/>
    <property type="project" value="InterPro"/>
</dbReference>
<keyword evidence="5 6" id="KW-0030">Aminoacyl-tRNA synthetase</keyword>
<dbReference type="HOGENOM" id="CLU_3100333_0_0_6"/>
<keyword evidence="7" id="KW-1185">Reference proteome</keyword>
<dbReference type="PATRIC" id="fig|1268635.3.peg.1799"/>
<protein>
    <submittedName>
        <fullName evidence="6">Tryptophanyl-tRNA synthetase</fullName>
    </submittedName>
</protein>
<accession>W0BBV7</accession>
<keyword evidence="1" id="KW-0436">Ligase</keyword>
<evidence type="ECO:0000256" key="4">
    <source>
        <dbReference type="ARBA" id="ARBA00022917"/>
    </source>
</evidence>
<dbReference type="eggNOG" id="COG0180">
    <property type="taxonomic scope" value="Bacteria"/>
</dbReference>
<dbReference type="GO" id="GO:0005524">
    <property type="term" value="F:ATP binding"/>
    <property type="evidence" value="ECO:0007669"/>
    <property type="project" value="UniProtKB-KW"/>
</dbReference>
<dbReference type="AlphaFoldDB" id="W0BBV7"/>
<keyword evidence="2" id="KW-0547">Nucleotide-binding</keyword>
<dbReference type="Pfam" id="PF00579">
    <property type="entry name" value="tRNA-synt_1b"/>
    <property type="match status" value="1"/>
</dbReference>
<dbReference type="InterPro" id="IPR014729">
    <property type="entry name" value="Rossmann-like_a/b/a_fold"/>
</dbReference>
<evidence type="ECO:0000256" key="3">
    <source>
        <dbReference type="ARBA" id="ARBA00022840"/>
    </source>
</evidence>
<keyword evidence="3" id="KW-0067">ATP-binding</keyword>
<dbReference type="SUPFAM" id="SSF52374">
    <property type="entry name" value="Nucleotidylyl transferase"/>
    <property type="match status" value="1"/>
</dbReference>
<keyword evidence="4" id="KW-0648">Protein biosynthesis</keyword>
<dbReference type="EMBL" id="CP004006">
    <property type="protein sequence ID" value="AHE67315.1"/>
    <property type="molecule type" value="Genomic_DNA"/>
</dbReference>
<dbReference type="GO" id="GO:0004812">
    <property type="term" value="F:aminoacyl-tRNA ligase activity"/>
    <property type="evidence" value="ECO:0007669"/>
    <property type="project" value="UniProtKB-KW"/>
</dbReference>
<gene>
    <name evidence="6" type="ORF">Loa_01768</name>
</gene>
<dbReference type="Gene3D" id="3.40.50.620">
    <property type="entry name" value="HUPs"/>
    <property type="match status" value="1"/>
</dbReference>
<reference evidence="6 7" key="1">
    <citation type="journal article" date="2013" name="Int. J. Med. Microbiol.">
        <title>Legionella oakridgensis ATCC 33761 genome sequence and phenotypic characterization reveals its replication capacity in amoebae.</title>
        <authorList>
            <person name="Brzuszkiewicz E."/>
            <person name="Schulz T."/>
            <person name="Rydzewski K."/>
            <person name="Daniel R."/>
            <person name="Gillmaier N."/>
            <person name="Dittmann C."/>
            <person name="Holland G."/>
            <person name="Schunder E."/>
            <person name="Lautner M."/>
            <person name="Eisenreich W."/>
            <person name="Luck C."/>
            <person name="Heuner K."/>
        </authorList>
    </citation>
    <scope>NUCLEOTIDE SEQUENCE [LARGE SCALE GENOMIC DNA]</scope>
    <source>
        <strain>OR-10</strain>
        <strain evidence="7">ATCC 33761</strain>
    </source>
</reference>